<dbReference type="Gene3D" id="2.60.40.1120">
    <property type="entry name" value="Carboxypeptidase-like, regulatory domain"/>
    <property type="match status" value="1"/>
</dbReference>
<protein>
    <recommendedName>
        <fullName evidence="3">Carboxypeptidase regulatory-like domain-containing protein</fullName>
    </recommendedName>
</protein>
<sequence>MADPTRDTLIEFLDPQNAQEALLALEPEENAPTGVFRVYASSPEYTVRTSRRPARKTAAQAVLRVRELLVFKNERMQRLSYPLGGQLRHRWLGSSGPPVIFPGRGGARVWLESPTVGVLEVQYVTCFDRWQVEAPCPVAVVATLGDAQDSLLLDPGLPLSGIWDEIISGDWSHEDWADKDQTTNLTVRVVNYCSGSGVSGADVWLDGAHRRTNSEGEATFEAVRPGSHSVRAAKPGYMATDEDTLDNERFTI</sequence>
<comment type="caution">
    <text evidence="1">The sequence shown here is derived from an EMBL/GenBank/DDBJ whole genome shotgun (WGS) entry which is preliminary data.</text>
</comment>
<dbReference type="GO" id="GO:0030246">
    <property type="term" value="F:carbohydrate binding"/>
    <property type="evidence" value="ECO:0007669"/>
    <property type="project" value="InterPro"/>
</dbReference>
<dbReference type="AlphaFoldDB" id="A0A6P1ZC76"/>
<dbReference type="OrthoDB" id="9822312at2"/>
<dbReference type="SUPFAM" id="SSF49452">
    <property type="entry name" value="Starch-binding domain-like"/>
    <property type="match status" value="1"/>
</dbReference>
<accession>A0A6P1ZC76</accession>
<dbReference type="EMBL" id="QMIF01000014">
    <property type="protein sequence ID" value="TVM31760.1"/>
    <property type="molecule type" value="Genomic_DNA"/>
</dbReference>
<evidence type="ECO:0000313" key="2">
    <source>
        <dbReference type="Proteomes" id="UP000434052"/>
    </source>
</evidence>
<reference evidence="1 2" key="1">
    <citation type="submission" date="2018-06" db="EMBL/GenBank/DDBJ databases">
        <title>Complete genome of Desulfovibrio marinus P48SEP.</title>
        <authorList>
            <person name="Crispim J.S."/>
            <person name="Vidigal P.M.P."/>
            <person name="Silva L.C.F."/>
            <person name="Araujo L.C."/>
            <person name="Laguardia C.N."/>
            <person name="Dias R.S."/>
            <person name="Sousa M.P."/>
            <person name="Paula S.O."/>
            <person name="Silva C."/>
        </authorList>
    </citation>
    <scope>NUCLEOTIDE SEQUENCE [LARGE SCALE GENOMIC DNA]</scope>
    <source>
        <strain evidence="1 2">P48SEP</strain>
    </source>
</reference>
<name>A0A6P1ZC76_9BACT</name>
<dbReference type="RefSeq" id="WP_144306718.1">
    <property type="nucleotide sequence ID" value="NZ_QMIF01000014.1"/>
</dbReference>
<dbReference type="InterPro" id="IPR013784">
    <property type="entry name" value="Carb-bd-like_fold"/>
</dbReference>
<evidence type="ECO:0008006" key="3">
    <source>
        <dbReference type="Google" id="ProtNLM"/>
    </source>
</evidence>
<evidence type="ECO:0000313" key="1">
    <source>
        <dbReference type="EMBL" id="TVM31760.1"/>
    </source>
</evidence>
<organism evidence="1 2">
    <name type="scientific">Oceanidesulfovibrio marinus</name>
    <dbReference type="NCBI Taxonomy" id="370038"/>
    <lineage>
        <taxon>Bacteria</taxon>
        <taxon>Pseudomonadati</taxon>
        <taxon>Thermodesulfobacteriota</taxon>
        <taxon>Desulfovibrionia</taxon>
        <taxon>Desulfovibrionales</taxon>
        <taxon>Desulfovibrionaceae</taxon>
        <taxon>Oceanidesulfovibrio</taxon>
    </lineage>
</organism>
<gene>
    <name evidence="1" type="ORF">DQK91_17660</name>
</gene>
<dbReference type="Proteomes" id="UP000434052">
    <property type="component" value="Unassembled WGS sequence"/>
</dbReference>
<proteinExistence type="predicted"/>